<reference evidence="6 7" key="1">
    <citation type="submission" date="2016-11" db="EMBL/GenBank/DDBJ databases">
        <authorList>
            <person name="Jaros S."/>
            <person name="Januszkiewicz K."/>
            <person name="Wedrychowicz H."/>
        </authorList>
    </citation>
    <scope>NUCLEOTIDE SEQUENCE [LARGE SCALE GENOMIC DNA]</scope>
    <source>
        <strain evidence="6 7">CECT 7868</strain>
    </source>
</reference>
<dbReference type="AlphaFoldDB" id="A0A1M5Z408"/>
<dbReference type="Pfam" id="PF00589">
    <property type="entry name" value="Phage_integrase"/>
    <property type="match status" value="1"/>
</dbReference>
<dbReference type="InterPro" id="IPR050808">
    <property type="entry name" value="Phage_Integrase"/>
</dbReference>
<gene>
    <name evidence="6" type="primary">intA</name>
    <name evidence="6" type="ORF">VA7868_02243</name>
</gene>
<dbReference type="Gene3D" id="1.10.443.10">
    <property type="entry name" value="Intergrase catalytic core"/>
    <property type="match status" value="1"/>
</dbReference>
<comment type="similarity">
    <text evidence="1">Belongs to the 'phage' integrase family.</text>
</comment>
<organism evidence="6 7">
    <name type="scientific">Vibrio aerogenes CECT 7868</name>
    <dbReference type="NCBI Taxonomy" id="1216006"/>
    <lineage>
        <taxon>Bacteria</taxon>
        <taxon>Pseudomonadati</taxon>
        <taxon>Pseudomonadota</taxon>
        <taxon>Gammaproteobacteria</taxon>
        <taxon>Vibrionales</taxon>
        <taxon>Vibrionaceae</taxon>
        <taxon>Vibrio</taxon>
    </lineage>
</organism>
<keyword evidence="4" id="KW-0233">DNA recombination</keyword>
<dbReference type="InterPro" id="IPR010998">
    <property type="entry name" value="Integrase_recombinase_N"/>
</dbReference>
<evidence type="ECO:0000256" key="4">
    <source>
        <dbReference type="ARBA" id="ARBA00023172"/>
    </source>
</evidence>
<dbReference type="EMBL" id="FQXZ01000021">
    <property type="protein sequence ID" value="SHI18623.1"/>
    <property type="molecule type" value="Genomic_DNA"/>
</dbReference>
<dbReference type="RefSeq" id="WP_073603906.1">
    <property type="nucleotide sequence ID" value="NZ_FQXZ01000021.1"/>
</dbReference>
<dbReference type="InterPro" id="IPR011010">
    <property type="entry name" value="DNA_brk_join_enz"/>
</dbReference>
<feature type="domain" description="Tyr recombinase" evidence="5">
    <location>
        <begin position="209"/>
        <end position="387"/>
    </location>
</feature>
<evidence type="ECO:0000313" key="6">
    <source>
        <dbReference type="EMBL" id="SHI18623.1"/>
    </source>
</evidence>
<dbReference type="GO" id="GO:0006310">
    <property type="term" value="P:DNA recombination"/>
    <property type="evidence" value="ECO:0007669"/>
    <property type="project" value="UniProtKB-KW"/>
</dbReference>
<dbReference type="Proteomes" id="UP000184608">
    <property type="component" value="Unassembled WGS sequence"/>
</dbReference>
<keyword evidence="3" id="KW-0238">DNA-binding</keyword>
<evidence type="ECO:0000256" key="2">
    <source>
        <dbReference type="ARBA" id="ARBA00022908"/>
    </source>
</evidence>
<keyword evidence="2" id="KW-0229">DNA integration</keyword>
<dbReference type="OrthoDB" id="9795573at2"/>
<accession>A0A1M5Z408</accession>
<dbReference type="Pfam" id="PF22022">
    <property type="entry name" value="Phage_int_M"/>
    <property type="match status" value="1"/>
</dbReference>
<dbReference type="Gene3D" id="3.30.160.390">
    <property type="entry name" value="Integrase, DNA-binding domain"/>
    <property type="match status" value="1"/>
</dbReference>
<sequence length="407" mass="46245">MGRRVVPLTDKKVKSLKPAGKETIASDGKGLQLRIMPNGTKSWRFVYKSPATGKRSNMTLGKYPELSIANARKIAEGHRELVALDIDPKLHKQAEKEKTEAIHQHTLFNVSQQWMEQKKSEVTEDYAKDIWRSFELHVFPSLSSQPISMITAQSVIKTLKVVEAKGSLETLKRLSQRLNEVMIYAMHSGLIEANPISNILAAFKKPQKQHMKALEPQELPELMTTLAEASIKRSTRCLIKFQLHTMTRPNEAAGAKWSEFDLDNRVWTIPSERMKKRKEHRVPLTEEVIRLLSIMDSMKVNSEYVFPSIKDPKKPMHSQTANMALKRMGFGGRLVSHGLRSIASSTLNEAGHDYFLIEASLAHLIGSDTHRAYSRTDYLERRRELMDWWSTHIVNASSTKVPLAIVA</sequence>
<dbReference type="Gene3D" id="1.10.150.130">
    <property type="match status" value="1"/>
</dbReference>
<keyword evidence="7" id="KW-1185">Reference proteome</keyword>
<dbReference type="PANTHER" id="PTHR30629">
    <property type="entry name" value="PROPHAGE INTEGRASE"/>
    <property type="match status" value="1"/>
</dbReference>
<dbReference type="Pfam" id="PF13356">
    <property type="entry name" value="Arm-DNA-bind_3"/>
    <property type="match status" value="1"/>
</dbReference>
<dbReference type="NCBIfam" id="NF007246">
    <property type="entry name" value="PRK09692.1"/>
    <property type="match status" value="1"/>
</dbReference>
<dbReference type="InterPro" id="IPR038488">
    <property type="entry name" value="Integrase_DNA-bd_sf"/>
</dbReference>
<protein>
    <submittedName>
        <fullName evidence="6">Prophage CP4-57 integrase</fullName>
    </submittedName>
</protein>
<proteinExistence type="inferred from homology"/>
<dbReference type="CDD" id="cd00801">
    <property type="entry name" value="INT_P4_C"/>
    <property type="match status" value="1"/>
</dbReference>
<dbReference type="InterPro" id="IPR002104">
    <property type="entry name" value="Integrase_catalytic"/>
</dbReference>
<dbReference type="InterPro" id="IPR053876">
    <property type="entry name" value="Phage_int_M"/>
</dbReference>
<evidence type="ECO:0000256" key="3">
    <source>
        <dbReference type="ARBA" id="ARBA00023125"/>
    </source>
</evidence>
<evidence type="ECO:0000256" key="1">
    <source>
        <dbReference type="ARBA" id="ARBA00008857"/>
    </source>
</evidence>
<dbReference type="InterPro" id="IPR013762">
    <property type="entry name" value="Integrase-like_cat_sf"/>
</dbReference>
<evidence type="ECO:0000259" key="5">
    <source>
        <dbReference type="PROSITE" id="PS51898"/>
    </source>
</evidence>
<dbReference type="PROSITE" id="PS51898">
    <property type="entry name" value="TYR_RECOMBINASE"/>
    <property type="match status" value="1"/>
</dbReference>
<dbReference type="GO" id="GO:0003677">
    <property type="term" value="F:DNA binding"/>
    <property type="evidence" value="ECO:0007669"/>
    <property type="project" value="UniProtKB-KW"/>
</dbReference>
<name>A0A1M5Z408_9VIBR</name>
<dbReference type="GO" id="GO:0015074">
    <property type="term" value="P:DNA integration"/>
    <property type="evidence" value="ECO:0007669"/>
    <property type="project" value="UniProtKB-KW"/>
</dbReference>
<dbReference type="PANTHER" id="PTHR30629:SF6">
    <property type="entry name" value="PROPHAGE INTEGRASE INTA-RELATED"/>
    <property type="match status" value="1"/>
</dbReference>
<evidence type="ECO:0000313" key="7">
    <source>
        <dbReference type="Proteomes" id="UP000184608"/>
    </source>
</evidence>
<dbReference type="InterPro" id="IPR025166">
    <property type="entry name" value="Integrase_DNA_bind_dom"/>
</dbReference>
<dbReference type="SUPFAM" id="SSF56349">
    <property type="entry name" value="DNA breaking-rejoining enzymes"/>
    <property type="match status" value="1"/>
</dbReference>